<dbReference type="PROSITE" id="PS50918">
    <property type="entry name" value="WWE"/>
    <property type="match status" value="1"/>
</dbReference>
<dbReference type="Proteomes" id="UP000663868">
    <property type="component" value="Unassembled WGS sequence"/>
</dbReference>
<evidence type="ECO:0000256" key="6">
    <source>
        <dbReference type="RuleBase" id="RU361228"/>
    </source>
</evidence>
<evidence type="ECO:0000313" key="10">
    <source>
        <dbReference type="Proteomes" id="UP000663860"/>
    </source>
</evidence>
<sequence length="358" mass="41320">MTHADVPFFPRRNIEWLWKSNTDPWSSLEKPKWSHYSDVENEMIEEAYLEKKGVVVLDDYHISFDRFIQMSNKNINNQRPVKRMSTDQNDECHLRQERFFSLPIHPKAPFYLHEDHRVRSFFREETFIRMNFQGWNKKTKVAMVEQAAHGLIHEGKLIGKQCEAEWMAEKLLKVKDHTITDIWKCCVCLYTMESFLYKKLNEIMRLAGSEESQDIALWKSKISTLGPFACLLCSTVPAGAATGKVTGMMHGTVYRGAHFSNEMIAHFSAASKENSHQSFEAFTSCSRNRLTAEQFGNTLLIIELRGLCNVDASAYSPYQREEEQLLDAGFTFKVKGVKSNPIANKHCIFLQQTTGLLK</sequence>
<dbReference type="AlphaFoldDB" id="A0A815R0V3"/>
<dbReference type="Gene3D" id="3.30.720.50">
    <property type="match status" value="1"/>
</dbReference>
<dbReference type="Pfam" id="PF01129">
    <property type="entry name" value="ART"/>
    <property type="match status" value="1"/>
</dbReference>
<evidence type="ECO:0000313" key="9">
    <source>
        <dbReference type="EMBL" id="CAF4066951.1"/>
    </source>
</evidence>
<comment type="catalytic activity">
    <reaction evidence="5 6">
        <text>L-arginyl-[protein] + NAD(+) = N(omega)-(ADP-D-ribosyl)-L-arginyl-[protein] + nicotinamide + H(+)</text>
        <dbReference type="Rhea" id="RHEA:19149"/>
        <dbReference type="Rhea" id="RHEA-COMP:10532"/>
        <dbReference type="Rhea" id="RHEA-COMP:15087"/>
        <dbReference type="ChEBI" id="CHEBI:15378"/>
        <dbReference type="ChEBI" id="CHEBI:17154"/>
        <dbReference type="ChEBI" id="CHEBI:29965"/>
        <dbReference type="ChEBI" id="CHEBI:57540"/>
        <dbReference type="ChEBI" id="CHEBI:142554"/>
        <dbReference type="EC" id="2.4.2.31"/>
    </reaction>
</comment>
<evidence type="ECO:0000259" key="7">
    <source>
        <dbReference type="PROSITE" id="PS50918"/>
    </source>
</evidence>
<dbReference type="InterPro" id="IPR000768">
    <property type="entry name" value="ART"/>
</dbReference>
<dbReference type="Pfam" id="PF02825">
    <property type="entry name" value="WWE"/>
    <property type="match status" value="1"/>
</dbReference>
<reference evidence="8" key="1">
    <citation type="submission" date="2021-02" db="EMBL/GenBank/DDBJ databases">
        <authorList>
            <person name="Nowell W R."/>
        </authorList>
    </citation>
    <scope>NUCLEOTIDE SEQUENCE</scope>
</reference>
<feature type="domain" description="WWE" evidence="7">
    <location>
        <begin position="2"/>
        <end position="83"/>
    </location>
</feature>
<dbReference type="EMBL" id="CAJNOE010002166">
    <property type="protein sequence ID" value="CAF1470933.1"/>
    <property type="molecule type" value="Genomic_DNA"/>
</dbReference>
<dbReference type="PROSITE" id="PS51996">
    <property type="entry name" value="TR_MART"/>
    <property type="match status" value="1"/>
</dbReference>
<evidence type="ECO:0000256" key="5">
    <source>
        <dbReference type="ARBA" id="ARBA00047597"/>
    </source>
</evidence>
<protein>
    <recommendedName>
        <fullName evidence="6">NAD(P)(+)--arginine ADP-ribosyltransferase</fullName>
        <ecNumber evidence="6">2.4.2.31</ecNumber>
    </recommendedName>
    <alternativeName>
        <fullName evidence="6">Mono(ADP-ribosyl)transferase</fullName>
    </alternativeName>
</protein>
<dbReference type="SUPFAM" id="SSF56399">
    <property type="entry name" value="ADP-ribosylation"/>
    <property type="match status" value="1"/>
</dbReference>
<evidence type="ECO:0000256" key="2">
    <source>
        <dbReference type="ARBA" id="ARBA00022676"/>
    </source>
</evidence>
<accession>A0A815R0V3</accession>
<keyword evidence="3 6" id="KW-0808">Transferase</keyword>
<comment type="caution">
    <text evidence="8">The sequence shown here is derived from an EMBL/GenBank/DDBJ whole genome shotgun (WGS) entry which is preliminary data.</text>
</comment>
<dbReference type="EMBL" id="CAJOBB010003949">
    <property type="protein sequence ID" value="CAF4066951.1"/>
    <property type="molecule type" value="Genomic_DNA"/>
</dbReference>
<name>A0A815R0V3_9BILA</name>
<dbReference type="InterPro" id="IPR037197">
    <property type="entry name" value="WWE_dom_sf"/>
</dbReference>
<keyword evidence="6" id="KW-0520">NAD</keyword>
<keyword evidence="2 6" id="KW-0328">Glycosyltransferase</keyword>
<evidence type="ECO:0000256" key="3">
    <source>
        <dbReference type="ARBA" id="ARBA00022679"/>
    </source>
</evidence>
<evidence type="ECO:0000313" key="8">
    <source>
        <dbReference type="EMBL" id="CAF1470933.1"/>
    </source>
</evidence>
<gene>
    <name evidence="8" type="ORF">IZO911_LOCUS43449</name>
    <name evidence="9" type="ORF">KXQ929_LOCUS32497</name>
</gene>
<evidence type="ECO:0000256" key="4">
    <source>
        <dbReference type="ARBA" id="ARBA00022695"/>
    </source>
</evidence>
<dbReference type="Proteomes" id="UP000663860">
    <property type="component" value="Unassembled WGS sequence"/>
</dbReference>
<dbReference type="Gene3D" id="3.90.176.10">
    <property type="entry name" value="Toxin ADP-ribosyltransferase, Chain A, domain 1"/>
    <property type="match status" value="1"/>
</dbReference>
<dbReference type="GO" id="GO:0016779">
    <property type="term" value="F:nucleotidyltransferase activity"/>
    <property type="evidence" value="ECO:0007669"/>
    <property type="project" value="UniProtKB-KW"/>
</dbReference>
<organism evidence="8 10">
    <name type="scientific">Adineta steineri</name>
    <dbReference type="NCBI Taxonomy" id="433720"/>
    <lineage>
        <taxon>Eukaryota</taxon>
        <taxon>Metazoa</taxon>
        <taxon>Spiralia</taxon>
        <taxon>Gnathifera</taxon>
        <taxon>Rotifera</taxon>
        <taxon>Eurotatoria</taxon>
        <taxon>Bdelloidea</taxon>
        <taxon>Adinetida</taxon>
        <taxon>Adinetidae</taxon>
        <taxon>Adineta</taxon>
    </lineage>
</organism>
<dbReference type="InterPro" id="IPR004170">
    <property type="entry name" value="WWE_dom"/>
</dbReference>
<dbReference type="EC" id="2.4.2.31" evidence="6"/>
<keyword evidence="6" id="KW-0521">NADP</keyword>
<dbReference type="GO" id="GO:0106274">
    <property type="term" value="F:NAD+-protein-arginine ADP-ribosyltransferase activity"/>
    <property type="evidence" value="ECO:0007669"/>
    <property type="project" value="UniProtKB-EC"/>
</dbReference>
<proteinExistence type="inferred from homology"/>
<evidence type="ECO:0000256" key="1">
    <source>
        <dbReference type="ARBA" id="ARBA00009558"/>
    </source>
</evidence>
<comment type="similarity">
    <text evidence="1 6">Belongs to the Arg-specific ADP-ribosyltransferase family.</text>
</comment>
<keyword evidence="4" id="KW-0548">Nucleotidyltransferase</keyword>
<dbReference type="SUPFAM" id="SSF117839">
    <property type="entry name" value="WWE domain"/>
    <property type="match status" value="1"/>
</dbReference>